<dbReference type="Proteomes" id="UP000254866">
    <property type="component" value="Unassembled WGS sequence"/>
</dbReference>
<feature type="coiled-coil region" evidence="1">
    <location>
        <begin position="653"/>
        <end position="694"/>
    </location>
</feature>
<evidence type="ECO:0000313" key="3">
    <source>
        <dbReference type="EMBL" id="RDL37941.1"/>
    </source>
</evidence>
<dbReference type="OrthoDB" id="5408998at2759"/>
<feature type="region of interest" description="Disordered" evidence="2">
    <location>
        <begin position="1"/>
        <end position="56"/>
    </location>
</feature>
<feature type="compositionally biased region" description="Low complexity" evidence="2">
    <location>
        <begin position="374"/>
        <end position="400"/>
    </location>
</feature>
<evidence type="ECO:0000256" key="1">
    <source>
        <dbReference type="SAM" id="Coils"/>
    </source>
</evidence>
<proteinExistence type="predicted"/>
<dbReference type="EMBL" id="NPIC01000003">
    <property type="protein sequence ID" value="RDL37941.1"/>
    <property type="molecule type" value="Genomic_DNA"/>
</dbReference>
<gene>
    <name evidence="3" type="ORF">BP5553_05374</name>
</gene>
<feature type="compositionally biased region" description="Basic residues" evidence="2">
    <location>
        <begin position="477"/>
        <end position="503"/>
    </location>
</feature>
<dbReference type="GeneID" id="43598223"/>
<dbReference type="STRING" id="2656787.A0A370TQZ1"/>
<dbReference type="AlphaFoldDB" id="A0A370TQZ1"/>
<name>A0A370TQZ1_9HELO</name>
<organism evidence="3 4">
    <name type="scientific">Venustampulla echinocandica</name>
    <dbReference type="NCBI Taxonomy" id="2656787"/>
    <lineage>
        <taxon>Eukaryota</taxon>
        <taxon>Fungi</taxon>
        <taxon>Dikarya</taxon>
        <taxon>Ascomycota</taxon>
        <taxon>Pezizomycotina</taxon>
        <taxon>Leotiomycetes</taxon>
        <taxon>Helotiales</taxon>
        <taxon>Pleuroascaceae</taxon>
        <taxon>Venustampulla</taxon>
    </lineage>
</organism>
<keyword evidence="1" id="KW-0175">Coiled coil</keyword>
<evidence type="ECO:0008006" key="5">
    <source>
        <dbReference type="Google" id="ProtNLM"/>
    </source>
</evidence>
<dbReference type="RefSeq" id="XP_031870597.1">
    <property type="nucleotide sequence ID" value="XM_032013997.1"/>
</dbReference>
<protein>
    <recommendedName>
        <fullName evidence="5">RING finger domain-containing protein</fullName>
    </recommendedName>
</protein>
<feature type="compositionally biased region" description="Basic and acidic residues" evidence="2">
    <location>
        <begin position="352"/>
        <end position="364"/>
    </location>
</feature>
<accession>A0A370TQZ1</accession>
<evidence type="ECO:0000256" key="2">
    <source>
        <dbReference type="SAM" id="MobiDB-lite"/>
    </source>
</evidence>
<comment type="caution">
    <text evidence="3">The sequence shown here is derived from an EMBL/GenBank/DDBJ whole genome shotgun (WGS) entry which is preliminary data.</text>
</comment>
<reference evidence="3 4" key="1">
    <citation type="journal article" date="2018" name="IMA Fungus">
        <title>IMA Genome-F 9: Draft genome sequence of Annulohypoxylon stygium, Aspergillus mulundensis, Berkeleyomyces basicola (syn. Thielaviopsis basicola), Ceratocystis smalleyi, two Cercospora beticola strains, Coleophoma cylindrospora, Fusarium fracticaudum, Phialophora cf. hyalina, and Morchella septimelata.</title>
        <authorList>
            <person name="Wingfield B.D."/>
            <person name="Bills G.F."/>
            <person name="Dong Y."/>
            <person name="Huang W."/>
            <person name="Nel W.J."/>
            <person name="Swalarsk-Parry B.S."/>
            <person name="Vaghefi N."/>
            <person name="Wilken P.M."/>
            <person name="An Z."/>
            <person name="de Beer Z.W."/>
            <person name="De Vos L."/>
            <person name="Chen L."/>
            <person name="Duong T.A."/>
            <person name="Gao Y."/>
            <person name="Hammerbacher A."/>
            <person name="Kikkert J.R."/>
            <person name="Li Y."/>
            <person name="Li H."/>
            <person name="Li K."/>
            <person name="Li Q."/>
            <person name="Liu X."/>
            <person name="Ma X."/>
            <person name="Naidoo K."/>
            <person name="Pethybridge S.J."/>
            <person name="Sun J."/>
            <person name="Steenkamp E.T."/>
            <person name="van der Nest M.A."/>
            <person name="van Wyk S."/>
            <person name="Wingfield M.J."/>
            <person name="Xiong C."/>
            <person name="Yue Q."/>
            <person name="Zhang X."/>
        </authorList>
    </citation>
    <scope>NUCLEOTIDE SEQUENCE [LARGE SCALE GENOMIC DNA]</scope>
    <source>
        <strain evidence="3 4">BP 5553</strain>
    </source>
</reference>
<feature type="region of interest" description="Disordered" evidence="2">
    <location>
        <begin position="472"/>
        <end position="542"/>
    </location>
</feature>
<evidence type="ECO:0000313" key="4">
    <source>
        <dbReference type="Proteomes" id="UP000254866"/>
    </source>
</evidence>
<feature type="compositionally biased region" description="Polar residues" evidence="2">
    <location>
        <begin position="47"/>
        <end position="56"/>
    </location>
</feature>
<keyword evidence="4" id="KW-1185">Reference proteome</keyword>
<sequence length="708" mass="77931">MANRDSIPPPPYSLTDSFTDAGASQYISPAPASSRADNASVAGHDNQPPSAAPSTVESVIYTPVSSPPESVHQQVGFDDSFSHLSSSAAAVYFESRPVRNRSSGQPITHSISLNETTQPQDLPYPEDWTSKEVNQQDWATFINYLLPDHTASVNNDVADRKLKAELIAEQMYRLALSEEEKSKTDISQVDAQLRPLRQFSASSRTESLIAAEATIAEWNEHFFQPRGITIVTSELNPPTKAGDETPRVPGAWIPYDHELVPNPSSKKGAGQRGMFDAFKRFPGVQAGSQGFRMGPIVADSDGFRIGSALVADNNGFRMGNVLVADQNGFRLGGARGIVADSSGFTMGGRQFGRKESYDSHDKGRGRGGRRGGPRARSVSTSSSKSSSSFSSAHSDSSVGSLPDYDDLKPPQLPVAKRALLDWVNHPEHPITKDDVQKVRHEIKLSRAASSQQSEQDVEALRREVRDLMKAFREARKTQKRLRRESRRERRAARRAQKKGRRSARKEERRARREGKKSCNSNAEKSGCYFPTPTAEPSMSPHPFPVVETPSMPRGFPFERAPFLQDNMPPHSPESRGPPGMAAIHGAWPFTQELPYAPGRISVPFGSDPTPVSRGSEQIHAQALQMRIVADKTEAKAVEIRIASLADGLGEKERLQITEEAIMLEEEADNCRREADKLMAEATLLDSELARELEEENEHMDQNNGAAHH</sequence>
<feature type="region of interest" description="Disordered" evidence="2">
    <location>
        <begin position="342"/>
        <end position="409"/>
    </location>
</feature>